<dbReference type="EMBL" id="JACVVK020000473">
    <property type="protein sequence ID" value="KAK7473366.1"/>
    <property type="molecule type" value="Genomic_DNA"/>
</dbReference>
<gene>
    <name evidence="1" type="ORF">BaRGS_00035414</name>
</gene>
<protein>
    <submittedName>
        <fullName evidence="1">Uncharacterized protein</fullName>
    </submittedName>
</protein>
<evidence type="ECO:0000313" key="1">
    <source>
        <dbReference type="EMBL" id="KAK7473366.1"/>
    </source>
</evidence>
<keyword evidence="2" id="KW-1185">Reference proteome</keyword>
<evidence type="ECO:0000313" key="2">
    <source>
        <dbReference type="Proteomes" id="UP001519460"/>
    </source>
</evidence>
<dbReference type="InterPro" id="IPR038557">
    <property type="entry name" value="RLR_C_sf"/>
</dbReference>
<sequence length="80" mass="9242">MCIHRLRLLGDSSRIVVAEDFHQRWNRLNLKCGPEQYTHTLVKIAKVHCKKCSFGLGVRYKVHSKRTRIPCTQATELPPA</sequence>
<reference evidence="1 2" key="1">
    <citation type="journal article" date="2023" name="Sci. Data">
        <title>Genome assembly of the Korean intertidal mud-creeper Batillaria attramentaria.</title>
        <authorList>
            <person name="Patra A.K."/>
            <person name="Ho P.T."/>
            <person name="Jun S."/>
            <person name="Lee S.J."/>
            <person name="Kim Y."/>
            <person name="Won Y.J."/>
        </authorList>
    </citation>
    <scope>NUCLEOTIDE SEQUENCE [LARGE SCALE GENOMIC DNA]</scope>
    <source>
        <strain evidence="1">Wonlab-2016</strain>
    </source>
</reference>
<dbReference type="Proteomes" id="UP001519460">
    <property type="component" value="Unassembled WGS sequence"/>
</dbReference>
<proteinExistence type="predicted"/>
<accession>A0ABD0JEF2</accession>
<comment type="caution">
    <text evidence="1">The sequence shown here is derived from an EMBL/GenBank/DDBJ whole genome shotgun (WGS) entry which is preliminary data.</text>
</comment>
<dbReference type="Gene3D" id="2.170.150.30">
    <property type="entry name" value="RIG-I-like receptor, C-terminal regulatory domain"/>
    <property type="match status" value="1"/>
</dbReference>
<organism evidence="1 2">
    <name type="scientific">Batillaria attramentaria</name>
    <dbReference type="NCBI Taxonomy" id="370345"/>
    <lineage>
        <taxon>Eukaryota</taxon>
        <taxon>Metazoa</taxon>
        <taxon>Spiralia</taxon>
        <taxon>Lophotrochozoa</taxon>
        <taxon>Mollusca</taxon>
        <taxon>Gastropoda</taxon>
        <taxon>Caenogastropoda</taxon>
        <taxon>Sorbeoconcha</taxon>
        <taxon>Cerithioidea</taxon>
        <taxon>Batillariidae</taxon>
        <taxon>Batillaria</taxon>
    </lineage>
</organism>
<name>A0ABD0JEF2_9CAEN</name>
<dbReference type="AlphaFoldDB" id="A0ABD0JEF2"/>